<dbReference type="Proteomes" id="UP001195483">
    <property type="component" value="Unassembled WGS sequence"/>
</dbReference>
<feature type="chain" id="PRO_5042233514" description="Cadherin domain-containing protein" evidence="2">
    <location>
        <begin position="23"/>
        <end position="174"/>
    </location>
</feature>
<protein>
    <recommendedName>
        <fullName evidence="3">Cadherin domain-containing protein</fullName>
    </recommendedName>
</protein>
<sequence>MNEDILYVLVLIFSVAVQENIAVNTPVVYLQVVNQDINKKVSCIILFVNNEPVNSAQTFTVALFQVQPVDNEQNCQLFIQGNNFTKTFYNITIGVSMTNRVKRQATLDNIILVYPSYNTVQVLLTVNDVNNHAPVFIRPSYPRAAVSMSTSPFYIFAAPYNVPAGYSTGMIILI</sequence>
<keyword evidence="5" id="KW-1185">Reference proteome</keyword>
<feature type="domain" description="Cadherin" evidence="3">
    <location>
        <begin position="9"/>
        <end position="136"/>
    </location>
</feature>
<gene>
    <name evidence="4" type="ORF">CHS0354_018060</name>
</gene>
<dbReference type="AlphaFoldDB" id="A0AAE0VPP5"/>
<dbReference type="GO" id="GO:0005509">
    <property type="term" value="F:calcium ion binding"/>
    <property type="evidence" value="ECO:0007669"/>
    <property type="project" value="UniProtKB-UniRule"/>
</dbReference>
<comment type="caution">
    <text evidence="4">The sequence shown here is derived from an EMBL/GenBank/DDBJ whole genome shotgun (WGS) entry which is preliminary data.</text>
</comment>
<dbReference type="InterPro" id="IPR002126">
    <property type="entry name" value="Cadherin-like_dom"/>
</dbReference>
<reference evidence="4" key="2">
    <citation type="journal article" date="2021" name="Genome Biol. Evol.">
        <title>Developing a high-quality reference genome for a parasitic bivalve with doubly uniparental inheritance (Bivalvia: Unionida).</title>
        <authorList>
            <person name="Smith C.H."/>
        </authorList>
    </citation>
    <scope>NUCLEOTIDE SEQUENCE</scope>
    <source>
        <strain evidence="4">CHS0354</strain>
        <tissue evidence="4">Mantle</tissue>
    </source>
</reference>
<reference evidence="4" key="1">
    <citation type="journal article" date="2021" name="Genome Biol. Evol.">
        <title>A High-Quality Reference Genome for a Parasitic Bivalve with Doubly Uniparental Inheritance (Bivalvia: Unionida).</title>
        <authorList>
            <person name="Smith C.H."/>
        </authorList>
    </citation>
    <scope>NUCLEOTIDE SEQUENCE</scope>
    <source>
        <strain evidence="4">CHS0354</strain>
    </source>
</reference>
<feature type="signal peptide" evidence="2">
    <location>
        <begin position="1"/>
        <end position="22"/>
    </location>
</feature>
<accession>A0AAE0VPP5</accession>
<evidence type="ECO:0000256" key="1">
    <source>
        <dbReference type="PROSITE-ProRule" id="PRU00043"/>
    </source>
</evidence>
<dbReference type="Gene3D" id="2.60.40.60">
    <property type="entry name" value="Cadherins"/>
    <property type="match status" value="1"/>
</dbReference>
<name>A0AAE0VPP5_9BIVA</name>
<reference evidence="4" key="3">
    <citation type="submission" date="2023-05" db="EMBL/GenBank/DDBJ databases">
        <authorList>
            <person name="Smith C.H."/>
        </authorList>
    </citation>
    <scope>NUCLEOTIDE SEQUENCE</scope>
    <source>
        <strain evidence="4">CHS0354</strain>
        <tissue evidence="4">Mantle</tissue>
    </source>
</reference>
<evidence type="ECO:0000256" key="2">
    <source>
        <dbReference type="SAM" id="SignalP"/>
    </source>
</evidence>
<evidence type="ECO:0000313" key="5">
    <source>
        <dbReference type="Proteomes" id="UP001195483"/>
    </source>
</evidence>
<dbReference type="EMBL" id="JAEAOA010001118">
    <property type="protein sequence ID" value="KAK3584475.1"/>
    <property type="molecule type" value="Genomic_DNA"/>
</dbReference>
<evidence type="ECO:0000259" key="3">
    <source>
        <dbReference type="PROSITE" id="PS50268"/>
    </source>
</evidence>
<dbReference type="GO" id="GO:0007156">
    <property type="term" value="P:homophilic cell adhesion via plasma membrane adhesion molecules"/>
    <property type="evidence" value="ECO:0007669"/>
    <property type="project" value="InterPro"/>
</dbReference>
<evidence type="ECO:0000313" key="4">
    <source>
        <dbReference type="EMBL" id="KAK3584475.1"/>
    </source>
</evidence>
<keyword evidence="2" id="KW-0732">Signal</keyword>
<dbReference type="PROSITE" id="PS50268">
    <property type="entry name" value="CADHERIN_2"/>
    <property type="match status" value="1"/>
</dbReference>
<organism evidence="4 5">
    <name type="scientific">Potamilus streckersoni</name>
    <dbReference type="NCBI Taxonomy" id="2493646"/>
    <lineage>
        <taxon>Eukaryota</taxon>
        <taxon>Metazoa</taxon>
        <taxon>Spiralia</taxon>
        <taxon>Lophotrochozoa</taxon>
        <taxon>Mollusca</taxon>
        <taxon>Bivalvia</taxon>
        <taxon>Autobranchia</taxon>
        <taxon>Heteroconchia</taxon>
        <taxon>Palaeoheterodonta</taxon>
        <taxon>Unionida</taxon>
        <taxon>Unionoidea</taxon>
        <taxon>Unionidae</taxon>
        <taxon>Ambleminae</taxon>
        <taxon>Lampsilini</taxon>
        <taxon>Potamilus</taxon>
    </lineage>
</organism>
<proteinExistence type="predicted"/>
<keyword evidence="1" id="KW-0106">Calcium</keyword>
<dbReference type="GO" id="GO:0016020">
    <property type="term" value="C:membrane"/>
    <property type="evidence" value="ECO:0007669"/>
    <property type="project" value="InterPro"/>
</dbReference>